<dbReference type="RefSeq" id="WP_077750760.1">
    <property type="nucleotide sequence ID" value="NZ_CP014782.1"/>
</dbReference>
<name>A0A1S6HIP6_9GAMM</name>
<dbReference type="KEGG" id="spsw:Sps_00183"/>
<gene>
    <name evidence="2" type="ORF">Sps_00183</name>
</gene>
<organism evidence="2 3">
    <name type="scientific">Shewanella psychrophila</name>
    <dbReference type="NCBI Taxonomy" id="225848"/>
    <lineage>
        <taxon>Bacteria</taxon>
        <taxon>Pseudomonadati</taxon>
        <taxon>Pseudomonadota</taxon>
        <taxon>Gammaproteobacteria</taxon>
        <taxon>Alteromonadales</taxon>
        <taxon>Shewanellaceae</taxon>
        <taxon>Shewanella</taxon>
    </lineage>
</organism>
<keyword evidence="3" id="KW-1185">Reference proteome</keyword>
<accession>A0A1S6HIP6</accession>
<evidence type="ECO:0000256" key="1">
    <source>
        <dbReference type="SAM" id="SignalP"/>
    </source>
</evidence>
<evidence type="ECO:0000313" key="3">
    <source>
        <dbReference type="Proteomes" id="UP000189545"/>
    </source>
</evidence>
<evidence type="ECO:0000313" key="2">
    <source>
        <dbReference type="EMBL" id="AQS35403.1"/>
    </source>
</evidence>
<dbReference type="OrthoDB" id="6078963at2"/>
<sequence>MHNIAKLSLASSLVIAIFSANAGDISNFDDSHNINKLPSNEQDKIQVVLDIGWDSKYVSEGRNNLDNGGVTWGTVAVQDGDFTGYVTGGRADSQDYTEWNFGLEYAILLSDTVEVSLGYQRLEFYGTERCSDNELFSTLTYHYQDWLVPSLAYTYSTEAGGYFVEASIHSPWELLHGLTLTPYITQAFDFQYVTEDHDGINHFQFGIEAEWLINNQLALSGHLSHTLAQEDIKLEARADGNEASLDQTYAGIHLTYRF</sequence>
<reference evidence="2 3" key="1">
    <citation type="submission" date="2016-03" db="EMBL/GenBank/DDBJ databases">
        <title>Complete genome sequence of Shewanella psychrophila WP2, a deep sea bacterium isolated from west Pacific sediment.</title>
        <authorList>
            <person name="Xu G."/>
            <person name="Jian H."/>
        </authorList>
    </citation>
    <scope>NUCLEOTIDE SEQUENCE [LARGE SCALE GENOMIC DNA]</scope>
    <source>
        <strain evidence="2 3">WP2</strain>
    </source>
</reference>
<dbReference type="EMBL" id="CP014782">
    <property type="protein sequence ID" value="AQS35403.1"/>
    <property type="molecule type" value="Genomic_DNA"/>
</dbReference>
<dbReference type="Proteomes" id="UP000189545">
    <property type="component" value="Chromosome"/>
</dbReference>
<proteinExistence type="predicted"/>
<keyword evidence="1" id="KW-0732">Signal</keyword>
<feature type="chain" id="PRO_5012164628" evidence="1">
    <location>
        <begin position="23"/>
        <end position="258"/>
    </location>
</feature>
<dbReference type="STRING" id="225848.Sps_00183"/>
<feature type="signal peptide" evidence="1">
    <location>
        <begin position="1"/>
        <end position="22"/>
    </location>
</feature>
<dbReference type="AlphaFoldDB" id="A0A1S6HIP6"/>
<protein>
    <submittedName>
        <fullName evidence="2">Uncharacterized protein</fullName>
    </submittedName>
</protein>